<dbReference type="WBParaSite" id="jg7807">
    <property type="protein sequence ID" value="jg7807"/>
    <property type="gene ID" value="jg7807"/>
</dbReference>
<proteinExistence type="predicted"/>
<name>A0A915EKU8_9BILA</name>
<sequence>MSQGQSGSNNISSSSRDSDLTDQLEKKFAELNNLLYTTNVPCDELESKVLPYIAEDVIFQDPWQEGGNKAMYSIGMKAMLPQLNIVGIRAIRRQRRVPQQSASGDVNQERMYCPGCKCDLGTEIEDESQRMLHYQEVQIGYAVMSEKKVPGTVCSNGLMLNTNVYVGRTDAEKIERRGKCPDVITELKNLSLGLIDGYATYYDLQQIMYSIRKLDFVTGQITYKVAMSKLS</sequence>
<keyword evidence="1" id="KW-1185">Reference proteome</keyword>
<reference evidence="2" key="1">
    <citation type="submission" date="2022-11" db="UniProtKB">
        <authorList>
            <consortium name="WormBaseParasite"/>
        </authorList>
    </citation>
    <scope>IDENTIFICATION</scope>
</reference>
<accession>A0A915EKU8</accession>
<evidence type="ECO:0000313" key="2">
    <source>
        <dbReference type="WBParaSite" id="jg7807"/>
    </source>
</evidence>
<dbReference type="AlphaFoldDB" id="A0A915EKU8"/>
<protein>
    <submittedName>
        <fullName evidence="2">Uncharacterized protein</fullName>
    </submittedName>
</protein>
<organism evidence="1 2">
    <name type="scientific">Ditylenchus dipsaci</name>
    <dbReference type="NCBI Taxonomy" id="166011"/>
    <lineage>
        <taxon>Eukaryota</taxon>
        <taxon>Metazoa</taxon>
        <taxon>Ecdysozoa</taxon>
        <taxon>Nematoda</taxon>
        <taxon>Chromadorea</taxon>
        <taxon>Rhabditida</taxon>
        <taxon>Tylenchina</taxon>
        <taxon>Tylenchomorpha</taxon>
        <taxon>Sphaerularioidea</taxon>
        <taxon>Anguinidae</taxon>
        <taxon>Anguininae</taxon>
        <taxon>Ditylenchus</taxon>
    </lineage>
</organism>
<dbReference type="Proteomes" id="UP000887574">
    <property type="component" value="Unplaced"/>
</dbReference>
<evidence type="ECO:0000313" key="1">
    <source>
        <dbReference type="Proteomes" id="UP000887574"/>
    </source>
</evidence>